<proteinExistence type="predicted"/>
<gene>
    <name evidence="1" type="ORF">Goshw_027319</name>
</gene>
<keyword evidence="2" id="KW-1185">Reference proteome</keyword>
<sequence length="156" mass="17676">MGEFCRLRVKLNVQRPLRRGYGLHDCTEITPAEKNRIREDLPFSLALKAELNLEAYLYSEKSSGMMRGVQDDDGLTTTEADLEIQKEERINEGKIENNNANILNSDDYGVRKTQEETLKRARHGGLVLTNEAETNLLMEYSNQNGSAAANRQADRT</sequence>
<dbReference type="Proteomes" id="UP000593576">
    <property type="component" value="Unassembled WGS sequence"/>
</dbReference>
<dbReference type="EMBL" id="JABFAF010000011">
    <property type="protein sequence ID" value="MBA0871546.1"/>
    <property type="molecule type" value="Genomic_DNA"/>
</dbReference>
<comment type="caution">
    <text evidence="1">The sequence shown here is derived from an EMBL/GenBank/DDBJ whole genome shotgun (WGS) entry which is preliminary data.</text>
</comment>
<dbReference type="AlphaFoldDB" id="A0A7J9MLD5"/>
<accession>A0A7J9MLD5</accession>
<dbReference type="OrthoDB" id="1707487at2759"/>
<protein>
    <submittedName>
        <fullName evidence="1">Uncharacterized protein</fullName>
    </submittedName>
</protein>
<evidence type="ECO:0000313" key="2">
    <source>
        <dbReference type="Proteomes" id="UP000593576"/>
    </source>
</evidence>
<organism evidence="1 2">
    <name type="scientific">Gossypium schwendimanii</name>
    <name type="common">Cotton</name>
    <dbReference type="NCBI Taxonomy" id="34291"/>
    <lineage>
        <taxon>Eukaryota</taxon>
        <taxon>Viridiplantae</taxon>
        <taxon>Streptophyta</taxon>
        <taxon>Embryophyta</taxon>
        <taxon>Tracheophyta</taxon>
        <taxon>Spermatophyta</taxon>
        <taxon>Magnoliopsida</taxon>
        <taxon>eudicotyledons</taxon>
        <taxon>Gunneridae</taxon>
        <taxon>Pentapetalae</taxon>
        <taxon>rosids</taxon>
        <taxon>malvids</taxon>
        <taxon>Malvales</taxon>
        <taxon>Malvaceae</taxon>
        <taxon>Malvoideae</taxon>
        <taxon>Gossypium</taxon>
    </lineage>
</organism>
<evidence type="ECO:0000313" key="1">
    <source>
        <dbReference type="EMBL" id="MBA0871546.1"/>
    </source>
</evidence>
<name>A0A7J9MLD5_GOSSC</name>
<reference evidence="1 2" key="1">
    <citation type="journal article" date="2019" name="Genome Biol. Evol.">
        <title>Insights into the evolution of the New World diploid cottons (Gossypium, subgenus Houzingenia) based on genome sequencing.</title>
        <authorList>
            <person name="Grover C.E."/>
            <person name="Arick M.A. 2nd"/>
            <person name="Thrash A."/>
            <person name="Conover J.L."/>
            <person name="Sanders W.S."/>
            <person name="Peterson D.G."/>
            <person name="Frelichowski J.E."/>
            <person name="Scheffler J.A."/>
            <person name="Scheffler B.E."/>
            <person name="Wendel J.F."/>
        </authorList>
    </citation>
    <scope>NUCLEOTIDE SEQUENCE [LARGE SCALE GENOMIC DNA]</scope>
    <source>
        <strain evidence="1">1</strain>
        <tissue evidence="1">Leaf</tissue>
    </source>
</reference>